<feature type="region of interest" description="Disordered" evidence="1">
    <location>
        <begin position="139"/>
        <end position="180"/>
    </location>
</feature>
<accession>A0A7D9H1U7</accession>
<feature type="compositionally biased region" description="Low complexity" evidence="1">
    <location>
        <begin position="143"/>
        <end position="156"/>
    </location>
</feature>
<feature type="transmembrane region" description="Helical" evidence="2">
    <location>
        <begin position="271"/>
        <end position="292"/>
    </location>
</feature>
<organism evidence="3 4">
    <name type="scientific">Dekkera bruxellensis</name>
    <name type="common">Brettanomyces custersii</name>
    <dbReference type="NCBI Taxonomy" id="5007"/>
    <lineage>
        <taxon>Eukaryota</taxon>
        <taxon>Fungi</taxon>
        <taxon>Dikarya</taxon>
        <taxon>Ascomycota</taxon>
        <taxon>Saccharomycotina</taxon>
        <taxon>Pichiomycetes</taxon>
        <taxon>Pichiales</taxon>
        <taxon>Pichiaceae</taxon>
        <taxon>Brettanomyces</taxon>
    </lineage>
</organism>
<keyword evidence="2" id="KW-0472">Membrane</keyword>
<keyword evidence="2" id="KW-0812">Transmembrane</keyword>
<protein>
    <submittedName>
        <fullName evidence="3">DEBR0S3_11980g1_1</fullName>
    </submittedName>
</protein>
<proteinExistence type="predicted"/>
<evidence type="ECO:0000256" key="2">
    <source>
        <dbReference type="SAM" id="Phobius"/>
    </source>
</evidence>
<dbReference type="AlphaFoldDB" id="A0A7D9H1U7"/>
<feature type="region of interest" description="Disordered" evidence="1">
    <location>
        <begin position="74"/>
        <end position="99"/>
    </location>
</feature>
<evidence type="ECO:0000313" key="3">
    <source>
        <dbReference type="EMBL" id="VUG18468.1"/>
    </source>
</evidence>
<feature type="compositionally biased region" description="Polar residues" evidence="1">
    <location>
        <begin position="157"/>
        <end position="171"/>
    </location>
</feature>
<reference evidence="3 4" key="1">
    <citation type="submission" date="2019-07" db="EMBL/GenBank/DDBJ databases">
        <authorList>
            <person name="Friedrich A."/>
            <person name="Schacherer J."/>
        </authorList>
    </citation>
    <scope>NUCLEOTIDE SEQUENCE [LARGE SCALE GENOMIC DNA]</scope>
</reference>
<sequence>MSASELLFQQNDLSSTGCVHISNVDYSSKGDGKVVRPNDIVDHTSESLSLEQHDQDYTSMGEMQKKFMNKFRRLGGANDAKKEKRIGSSGPETNEREEHMREMRDIAFEVRMPDKGQNVHPLDRPLLLKNGGRISAITGEYESNSGAGSNATSSSNFPSKGNTSASSLRSGSTDDERKGMSKGIQVSMNDITWFAGVLWKMLYKLLLKLWNLDLFINVQKFDGSTMKLHIPSIICGFVCLHIIASLLIGNSTDSMPAGNYSSPRDTSSSKFISIPQLLTFTVVAVLIAYMTISMLANSHRSSEHTVTTATPTSSSASISSFSKKTSSLEGRFGDGDNTAITSYDVSSNAHVIPRTKSENIATGLTSRQHVPRRHTTPQNNLHVNKAIFTYRSGFSSSHKEVDVERMTIAGRRRMLSAFRMTKADGPSNELYN</sequence>
<feature type="transmembrane region" description="Helical" evidence="2">
    <location>
        <begin position="228"/>
        <end position="251"/>
    </location>
</feature>
<evidence type="ECO:0000313" key="4">
    <source>
        <dbReference type="Proteomes" id="UP000478008"/>
    </source>
</evidence>
<dbReference type="Proteomes" id="UP000478008">
    <property type="component" value="Unassembled WGS sequence"/>
</dbReference>
<evidence type="ECO:0000256" key="1">
    <source>
        <dbReference type="SAM" id="MobiDB-lite"/>
    </source>
</evidence>
<dbReference type="EMBL" id="CABFWN010000003">
    <property type="protein sequence ID" value="VUG18468.1"/>
    <property type="molecule type" value="Genomic_DNA"/>
</dbReference>
<keyword evidence="4" id="KW-1185">Reference proteome</keyword>
<gene>
    <name evidence="3" type="ORF">DEBR0S3_11980G</name>
</gene>
<keyword evidence="2" id="KW-1133">Transmembrane helix</keyword>
<name>A0A7D9H1U7_DEKBR</name>